<reference evidence="3 4" key="1">
    <citation type="journal article" date="2015" name="Genome Biol. Evol.">
        <title>Phylogenomic analyses indicate that early fungi evolved digesting cell walls of algal ancestors of land plants.</title>
        <authorList>
            <person name="Chang Y."/>
            <person name="Wang S."/>
            <person name="Sekimoto S."/>
            <person name="Aerts A.L."/>
            <person name="Choi C."/>
            <person name="Clum A."/>
            <person name="LaButti K.M."/>
            <person name="Lindquist E.A."/>
            <person name="Yee Ngan C."/>
            <person name="Ohm R.A."/>
            <person name="Salamov A.A."/>
            <person name="Grigoriev I.V."/>
            <person name="Spatafora J.W."/>
            <person name="Berbee M.L."/>
        </authorList>
    </citation>
    <scope>NUCLEOTIDE SEQUENCE [LARGE SCALE GENOMIC DNA]</scope>
    <source>
        <strain evidence="3 4">NRRL 28638</strain>
    </source>
</reference>
<dbReference type="SUPFAM" id="SSF51197">
    <property type="entry name" value="Clavaminate synthase-like"/>
    <property type="match status" value="1"/>
</dbReference>
<gene>
    <name evidence="3" type="ORF">CONCODRAFT_72317</name>
</gene>
<organism evidence="3 4">
    <name type="scientific">Conidiobolus coronatus (strain ATCC 28846 / CBS 209.66 / NRRL 28638)</name>
    <name type="common">Delacroixia coronata</name>
    <dbReference type="NCBI Taxonomy" id="796925"/>
    <lineage>
        <taxon>Eukaryota</taxon>
        <taxon>Fungi</taxon>
        <taxon>Fungi incertae sedis</taxon>
        <taxon>Zoopagomycota</taxon>
        <taxon>Entomophthoromycotina</taxon>
        <taxon>Entomophthoromycetes</taxon>
        <taxon>Entomophthorales</taxon>
        <taxon>Ancylistaceae</taxon>
        <taxon>Conidiobolus</taxon>
    </lineage>
</organism>
<dbReference type="GO" id="GO:0008198">
    <property type="term" value="F:ferrous iron binding"/>
    <property type="evidence" value="ECO:0007669"/>
    <property type="project" value="TreeGrafter"/>
</dbReference>
<feature type="domain" description="Alpha-ketoglutarate-dependent dioxygenase AlkB-like" evidence="2">
    <location>
        <begin position="426"/>
        <end position="528"/>
    </location>
</feature>
<evidence type="ECO:0000313" key="3">
    <source>
        <dbReference type="EMBL" id="KXN68321.1"/>
    </source>
</evidence>
<dbReference type="GO" id="GO:0006307">
    <property type="term" value="P:DNA alkylation repair"/>
    <property type="evidence" value="ECO:0007669"/>
    <property type="project" value="TreeGrafter"/>
</dbReference>
<feature type="binding site" evidence="1">
    <location>
        <position position="466"/>
    </location>
    <ligand>
        <name>2-oxoglutarate</name>
        <dbReference type="ChEBI" id="CHEBI:16810"/>
    </ligand>
</feature>
<proteinExistence type="predicted"/>
<keyword evidence="4" id="KW-1185">Reference proteome</keyword>
<dbReference type="PANTHER" id="PTHR31573:SF4">
    <property type="entry name" value="FE2OG DIOXYGENASE DOMAIN-CONTAINING PROTEIN"/>
    <property type="match status" value="1"/>
</dbReference>
<dbReference type="Proteomes" id="UP000070444">
    <property type="component" value="Unassembled WGS sequence"/>
</dbReference>
<dbReference type="InterPro" id="IPR027450">
    <property type="entry name" value="AlkB-like"/>
</dbReference>
<feature type="binding site" evidence="1">
    <location>
        <position position="457"/>
    </location>
    <ligand>
        <name>2-oxoglutarate</name>
        <dbReference type="ChEBI" id="CHEBI:16810"/>
    </ligand>
</feature>
<dbReference type="OrthoDB" id="2163491at2759"/>
<dbReference type="AlphaFoldDB" id="A0A137P087"/>
<dbReference type="InterPro" id="IPR037151">
    <property type="entry name" value="AlkB-like_sf"/>
</dbReference>
<dbReference type="GO" id="GO:0051747">
    <property type="term" value="F:cytosine C-5 DNA demethylase activity"/>
    <property type="evidence" value="ECO:0007669"/>
    <property type="project" value="TreeGrafter"/>
</dbReference>
<evidence type="ECO:0000259" key="2">
    <source>
        <dbReference type="Pfam" id="PF13532"/>
    </source>
</evidence>
<feature type="binding site" evidence="1">
    <location>
        <position position="523"/>
    </location>
    <ligand>
        <name>2-oxoglutarate</name>
        <dbReference type="ChEBI" id="CHEBI:16810"/>
    </ligand>
</feature>
<protein>
    <recommendedName>
        <fullName evidence="2">Alpha-ketoglutarate-dependent dioxygenase AlkB-like domain-containing protein</fullName>
    </recommendedName>
</protein>
<dbReference type="OMA" id="WYERIGG"/>
<dbReference type="Pfam" id="PF13532">
    <property type="entry name" value="2OG-FeII_Oxy_2"/>
    <property type="match status" value="1"/>
</dbReference>
<evidence type="ECO:0000256" key="1">
    <source>
        <dbReference type="PIRSR" id="PIRSR632852-1"/>
    </source>
</evidence>
<dbReference type="GO" id="GO:0035516">
    <property type="term" value="F:broad specificity oxidative DNA demethylase activity"/>
    <property type="evidence" value="ECO:0007669"/>
    <property type="project" value="TreeGrafter"/>
</dbReference>
<dbReference type="Gene3D" id="2.60.120.590">
    <property type="entry name" value="Alpha-ketoglutarate-dependent dioxygenase AlkB-like"/>
    <property type="match status" value="1"/>
</dbReference>
<dbReference type="InterPro" id="IPR032852">
    <property type="entry name" value="ALKBH2"/>
</dbReference>
<dbReference type="PANTHER" id="PTHR31573">
    <property type="entry name" value="ALPHA-KETOGLUTARATE-DEPENDENT DIOXYGENASE ALKB HOMOLOG 2"/>
    <property type="match status" value="1"/>
</dbReference>
<evidence type="ECO:0000313" key="4">
    <source>
        <dbReference type="Proteomes" id="UP000070444"/>
    </source>
</evidence>
<dbReference type="EMBL" id="KQ964582">
    <property type="protein sequence ID" value="KXN68321.1"/>
    <property type="molecule type" value="Genomic_DNA"/>
</dbReference>
<name>A0A137P087_CONC2</name>
<accession>A0A137P087</accession>
<sequence>MELNKEKWKIGKPLVWANTIQELCEGLDYFKSYQSSLYTNNSELKGLLLCDSIMPNDYFAWDVFITHGGGGMKASKEPGASSGTFVYRLSRSQEEDDTLVIPYLKLYKSQGRIPVILNSTTYDTGSVVDIPKYSVLGYYFITHTWIELEEGLSERCSRYKFRFERQESSYPRWWSVDKLIAEPDEIIKNEKCLVCNHYSPILYEIGFICFNKSCPRFYLHHGQVLPDYLAIKLGVLKIQFNNSESLNLPSLIPKNRLADQTNTLTDSIECKAYYCQDCYKLSSREYWHKWICTNCNNTIDIINPTISDIYSIKNDSIEFIMESFEMGMLFWNSDYFSIKRYYKGEQCRAVYKYDKNNSIEHITCHSYNKAFMDKLFLFCQNSQSGLDFKRYEVRKSRIRTRLLGNQFQYSCGVLYQHLLRTETIPLEEAPPIIRAILNYMQFYEPTADYNQITSLLYCKGQKMGWHNDSEEELGDKIISLSLGNPAKMNFKFKENDEKALSLYLLHGDILIMNGPDIQKKFLHCIQPDGFRIAFAARYLTRPRVV</sequence>
<dbReference type="STRING" id="796925.A0A137P087"/>